<dbReference type="GO" id="GO:0009424">
    <property type="term" value="C:bacterial-type flagellum hook"/>
    <property type="evidence" value="ECO:0007669"/>
    <property type="project" value="TreeGrafter"/>
</dbReference>
<name>A0AAU7XCQ7_9HYPH</name>
<keyword evidence="9" id="KW-0966">Cell projection</keyword>
<evidence type="ECO:0000256" key="1">
    <source>
        <dbReference type="ARBA" id="ARBA00004117"/>
    </source>
</evidence>
<dbReference type="GO" id="GO:0005829">
    <property type="term" value="C:cytosol"/>
    <property type="evidence" value="ECO:0007669"/>
    <property type="project" value="TreeGrafter"/>
</dbReference>
<proteinExistence type="inferred from homology"/>
<organism evidence="9">
    <name type="scientific">Methyloraptor flagellatus</name>
    <dbReference type="NCBI Taxonomy" id="3162530"/>
    <lineage>
        <taxon>Bacteria</taxon>
        <taxon>Pseudomonadati</taxon>
        <taxon>Pseudomonadota</taxon>
        <taxon>Alphaproteobacteria</taxon>
        <taxon>Hyphomicrobiales</taxon>
        <taxon>Ancalomicrobiaceae</taxon>
        <taxon>Methyloraptor</taxon>
    </lineage>
</organism>
<evidence type="ECO:0000256" key="2">
    <source>
        <dbReference type="ARBA" id="ARBA00009677"/>
    </source>
</evidence>
<feature type="domain" description="Flagellar hook protein FlgE D2" evidence="7">
    <location>
        <begin position="348"/>
        <end position="462"/>
    </location>
</feature>
<keyword evidence="4 5" id="KW-0975">Bacterial flagellum</keyword>
<dbReference type="InterPro" id="IPR037925">
    <property type="entry name" value="FlgE/F/G-like"/>
</dbReference>
<evidence type="ECO:0000256" key="3">
    <source>
        <dbReference type="ARBA" id="ARBA00019015"/>
    </source>
</evidence>
<accession>A0AAU7XCQ7</accession>
<comment type="function">
    <text evidence="5">A flexible structure which links the flagellar filament to the drive apparatus in the basal body.</text>
</comment>
<keyword evidence="9" id="KW-0969">Cilium</keyword>
<dbReference type="AlphaFoldDB" id="A0AAU7XCQ7"/>
<dbReference type="Pfam" id="PF22692">
    <property type="entry name" value="LlgE_F_G_D1"/>
    <property type="match status" value="1"/>
</dbReference>
<protein>
    <recommendedName>
        <fullName evidence="3 5">Flagellar hook protein FlgE</fullName>
    </recommendedName>
</protein>
<dbReference type="PANTHER" id="PTHR30435">
    <property type="entry name" value="FLAGELLAR PROTEIN"/>
    <property type="match status" value="1"/>
</dbReference>
<dbReference type="PANTHER" id="PTHR30435:SF1">
    <property type="entry name" value="FLAGELLAR HOOK PROTEIN FLGE"/>
    <property type="match status" value="1"/>
</dbReference>
<dbReference type="EMBL" id="CP158568">
    <property type="protein sequence ID" value="XBY45373.1"/>
    <property type="molecule type" value="Genomic_DNA"/>
</dbReference>
<dbReference type="InterPro" id="IPR011491">
    <property type="entry name" value="FlgE_D2"/>
</dbReference>
<dbReference type="Pfam" id="PF07559">
    <property type="entry name" value="FlgE_D2"/>
    <property type="match status" value="1"/>
</dbReference>
<comment type="subcellular location">
    <subcellularLocation>
        <location evidence="1 5">Bacterial flagellum basal body</location>
    </subcellularLocation>
</comment>
<evidence type="ECO:0000256" key="4">
    <source>
        <dbReference type="ARBA" id="ARBA00023143"/>
    </source>
</evidence>
<evidence type="ECO:0000259" key="8">
    <source>
        <dbReference type="Pfam" id="PF22692"/>
    </source>
</evidence>
<evidence type="ECO:0000259" key="6">
    <source>
        <dbReference type="Pfam" id="PF06429"/>
    </source>
</evidence>
<evidence type="ECO:0000313" key="9">
    <source>
        <dbReference type="EMBL" id="XBY45373.1"/>
    </source>
</evidence>
<dbReference type="GO" id="GO:0009425">
    <property type="term" value="C:bacterial-type flagellum basal body"/>
    <property type="evidence" value="ECO:0007669"/>
    <property type="project" value="UniProtKB-SubCell"/>
</dbReference>
<feature type="domain" description="Flagellar hook protein FlgE/F/G-like D1" evidence="8">
    <location>
        <begin position="86"/>
        <end position="138"/>
    </location>
</feature>
<feature type="domain" description="Flagellar basal-body/hook protein C-terminal" evidence="6">
    <location>
        <begin position="533"/>
        <end position="575"/>
    </location>
</feature>
<keyword evidence="9" id="KW-0282">Flagellum</keyword>
<dbReference type="Pfam" id="PF06429">
    <property type="entry name" value="Flg_bbr_C"/>
    <property type="match status" value="1"/>
</dbReference>
<sequence>MGIFDALTTSVAGLQAQSYALQNISGNIANSQTTAFKRTDTSFEDLVASSSQSASRQTAGSVIAMSRSTNSLQGPVSSSSVSTHMAISGAGYFKVQAKTGESDGNAVLSGVDVYTRRGDYALNKEGYLVNGAGYYLSGYQLDSSTGNPVGDTASVIKVSTGMLAAKETAKVTYEANLPSNPSVGTLKTADFQVNPTNLPAAGAKLTADSTYTPIDTSAGGSLSFAVTYDDGSGAAATTTTINLDSSVDTDSSGKVSLTEAVAAINAQLATAGVTGVTASSTSGKLVLSGAAANAQSSLKVDTIATTGTGPATSDLGFNVAGQTANGRGVGQNYVAAKDNDTFQKESINGGSTTAYAADGTALSVQLRWARVSESPDTWNLFYKSDTSAVGSTPMWTNSGQSFVFTSGGKLDTTQTPASAITLNNMTLNGTNLGNISFDYSAGLTQFSTSQGTASISDIKQDGRAAGTLVSLGVSADGRVSATYSNGEQIDIASVPLYTFKGESDLKKLDGGAFAATKESGDSVESTQGKITGQALEGSNTDIADEFSKMIVTQQAYAANSKVITTADSMMQSVLSIIR</sequence>
<dbReference type="InterPro" id="IPR053967">
    <property type="entry name" value="LlgE_F_G-like_D1"/>
</dbReference>
<dbReference type="KEGG" id="mflg:ABS361_03555"/>
<reference evidence="9" key="1">
    <citation type="submission" date="2024-06" db="EMBL/GenBank/DDBJ databases">
        <title>Methylostella associata gen. nov., sp. nov., a novel Ancalomicrobiaceae-affiliated facultatively methylotrophic bacteria that feed on methanotrophs of the genus Methylococcus.</title>
        <authorList>
            <person name="Saltykova V."/>
            <person name="Danilova O.V."/>
            <person name="Oshkin I.Y."/>
            <person name="Belova S.E."/>
            <person name="Pimenov N.V."/>
            <person name="Dedysh S.N."/>
        </authorList>
    </citation>
    <scope>NUCLEOTIDE SEQUENCE</scope>
    <source>
        <strain evidence="9">S20</strain>
    </source>
</reference>
<dbReference type="SUPFAM" id="SSF117143">
    <property type="entry name" value="Flagellar hook protein flgE"/>
    <property type="match status" value="1"/>
</dbReference>
<dbReference type="RefSeq" id="WP_407050466.1">
    <property type="nucleotide sequence ID" value="NZ_CP158568.1"/>
</dbReference>
<dbReference type="NCBIfam" id="TIGR03506">
    <property type="entry name" value="FlgEFG_subfam"/>
    <property type="match status" value="2"/>
</dbReference>
<dbReference type="InterPro" id="IPR010930">
    <property type="entry name" value="Flg_bb/hook_C_dom"/>
</dbReference>
<evidence type="ECO:0000259" key="7">
    <source>
        <dbReference type="Pfam" id="PF07559"/>
    </source>
</evidence>
<dbReference type="InterPro" id="IPR020013">
    <property type="entry name" value="Flagellar_FlgE/F/G"/>
</dbReference>
<comment type="similarity">
    <text evidence="2 5">Belongs to the flagella basal body rod proteins family.</text>
</comment>
<gene>
    <name evidence="9" type="ORF">ABS361_03555</name>
</gene>
<evidence type="ECO:0000256" key="5">
    <source>
        <dbReference type="RuleBase" id="RU362116"/>
    </source>
</evidence>
<dbReference type="GO" id="GO:0071978">
    <property type="term" value="P:bacterial-type flagellum-dependent swarming motility"/>
    <property type="evidence" value="ECO:0007669"/>
    <property type="project" value="TreeGrafter"/>
</dbReference>